<dbReference type="RefSeq" id="WP_012824906.1">
    <property type="nucleotide sequence ID" value="NC_013422.1"/>
</dbReference>
<evidence type="ECO:0000313" key="2">
    <source>
        <dbReference type="EMBL" id="ACX96874.1"/>
    </source>
</evidence>
<name>D0KVP4_HALNC</name>
<keyword evidence="3" id="KW-1185">Reference proteome</keyword>
<dbReference type="Proteomes" id="UP000009102">
    <property type="component" value="Chromosome"/>
</dbReference>
<reference evidence="2 3" key="1">
    <citation type="submission" date="2009-10" db="EMBL/GenBank/DDBJ databases">
        <title>Complete sequence of Halothiobacillus neapolitanus c2.</title>
        <authorList>
            <consortium name="US DOE Joint Genome Institute"/>
            <person name="Lucas S."/>
            <person name="Copeland A."/>
            <person name="Lapidus A."/>
            <person name="Glavina del Rio T."/>
            <person name="Tice H."/>
            <person name="Bruce D."/>
            <person name="Goodwin L."/>
            <person name="Pitluck S."/>
            <person name="Davenport K."/>
            <person name="Brettin T."/>
            <person name="Detter J.C."/>
            <person name="Han C."/>
            <person name="Tapia R."/>
            <person name="Larimer F."/>
            <person name="Land M."/>
            <person name="Hauser L."/>
            <person name="Kyrpides N."/>
            <person name="Mikhailova N."/>
            <person name="Kerfeld C."/>
            <person name="Cannon G."/>
            <person name="Heinhort S."/>
        </authorList>
    </citation>
    <scope>NUCLEOTIDE SEQUENCE [LARGE SCALE GENOMIC DNA]</scope>
    <source>
        <strain evidence="3">ATCC 23641 / c2</strain>
    </source>
</reference>
<feature type="region of interest" description="Disordered" evidence="1">
    <location>
        <begin position="1"/>
        <end position="20"/>
    </location>
</feature>
<dbReference type="AlphaFoldDB" id="D0KVP4"/>
<dbReference type="KEGG" id="hna:Hneap_2053"/>
<dbReference type="STRING" id="555778.Hneap_2053"/>
<dbReference type="OrthoDB" id="1525003at2"/>
<protein>
    <submittedName>
        <fullName evidence="2">Uncharacterized protein</fullName>
    </submittedName>
</protein>
<organism evidence="2 3">
    <name type="scientific">Halothiobacillus neapolitanus (strain ATCC 23641 / DSM 15147 / CIP 104769 / NCIMB 8539 / c2)</name>
    <name type="common">Thiobacillus neapolitanus</name>
    <dbReference type="NCBI Taxonomy" id="555778"/>
    <lineage>
        <taxon>Bacteria</taxon>
        <taxon>Pseudomonadati</taxon>
        <taxon>Pseudomonadota</taxon>
        <taxon>Gammaproteobacteria</taxon>
        <taxon>Chromatiales</taxon>
        <taxon>Halothiobacillaceae</taxon>
        <taxon>Halothiobacillus</taxon>
    </lineage>
</organism>
<sequence>MSDSQEHTHVYRHGRGSDEAHRHDQALFQQLLRAHQQLHRHSVRLPNGIRVQTTSENPELVRVIQEHVEGMKHRFGMGRAIRSWDPLFSALFEYREQISMTYRNIDNGVEAELTAEDPKLIELIHCHDQTLHQFVERGFDASQHPSPAPEWVLAAYRSE</sequence>
<evidence type="ECO:0000313" key="3">
    <source>
        <dbReference type="Proteomes" id="UP000009102"/>
    </source>
</evidence>
<dbReference type="EMBL" id="CP001801">
    <property type="protein sequence ID" value="ACX96874.1"/>
    <property type="molecule type" value="Genomic_DNA"/>
</dbReference>
<proteinExistence type="predicted"/>
<dbReference type="eggNOG" id="COG1416">
    <property type="taxonomic scope" value="Bacteria"/>
</dbReference>
<evidence type="ECO:0000256" key="1">
    <source>
        <dbReference type="SAM" id="MobiDB-lite"/>
    </source>
</evidence>
<accession>D0KVP4</accession>
<dbReference type="HOGENOM" id="CLU_1730575_0_0_6"/>
<gene>
    <name evidence="2" type="ordered locus">Hneap_2053</name>
</gene>